<protein>
    <submittedName>
        <fullName evidence="2">Uncharacterized protein</fullName>
    </submittedName>
</protein>
<keyword evidence="1" id="KW-0472">Membrane</keyword>
<dbReference type="AlphaFoldDB" id="A0A2P2P5J9"/>
<organism evidence="2">
    <name type="scientific">Rhizophora mucronata</name>
    <name type="common">Asiatic mangrove</name>
    <dbReference type="NCBI Taxonomy" id="61149"/>
    <lineage>
        <taxon>Eukaryota</taxon>
        <taxon>Viridiplantae</taxon>
        <taxon>Streptophyta</taxon>
        <taxon>Embryophyta</taxon>
        <taxon>Tracheophyta</taxon>
        <taxon>Spermatophyta</taxon>
        <taxon>Magnoliopsida</taxon>
        <taxon>eudicotyledons</taxon>
        <taxon>Gunneridae</taxon>
        <taxon>Pentapetalae</taxon>
        <taxon>rosids</taxon>
        <taxon>fabids</taxon>
        <taxon>Malpighiales</taxon>
        <taxon>Rhizophoraceae</taxon>
        <taxon>Rhizophora</taxon>
    </lineage>
</organism>
<proteinExistence type="predicted"/>
<dbReference type="EMBL" id="GGEC01069439">
    <property type="protein sequence ID" value="MBX49923.1"/>
    <property type="molecule type" value="Transcribed_RNA"/>
</dbReference>
<name>A0A2P2P5J9_RHIMU</name>
<accession>A0A2P2P5J9</accession>
<keyword evidence="1" id="KW-0812">Transmembrane</keyword>
<sequence>MKGKNLTLLSVFSFRVWILQGNPLNWIKLVGYSAMLLCLPLTWLQCSIYIVWYIRTVHISKMILSTAIEICGKILSWMTSHPLVA</sequence>
<keyword evidence="1" id="KW-1133">Transmembrane helix</keyword>
<evidence type="ECO:0000313" key="2">
    <source>
        <dbReference type="EMBL" id="MBX49923.1"/>
    </source>
</evidence>
<reference evidence="2" key="1">
    <citation type="submission" date="2018-02" db="EMBL/GenBank/DDBJ databases">
        <title>Rhizophora mucronata_Transcriptome.</title>
        <authorList>
            <person name="Meera S.P."/>
            <person name="Sreeshan A."/>
            <person name="Augustine A."/>
        </authorList>
    </citation>
    <scope>NUCLEOTIDE SEQUENCE</scope>
    <source>
        <tissue evidence="2">Leaf</tissue>
    </source>
</reference>
<feature type="transmembrane region" description="Helical" evidence="1">
    <location>
        <begin position="31"/>
        <end position="54"/>
    </location>
</feature>
<evidence type="ECO:0000256" key="1">
    <source>
        <dbReference type="SAM" id="Phobius"/>
    </source>
</evidence>